<accession>A0A1X6ZTZ6</accession>
<feature type="region of interest" description="Disordered" evidence="1">
    <location>
        <begin position="1"/>
        <end position="30"/>
    </location>
</feature>
<reference evidence="3" key="1">
    <citation type="submission" date="2017-03" db="EMBL/GenBank/DDBJ databases">
        <authorList>
            <person name="Rodrigo-Torres L."/>
            <person name="Arahal R.D."/>
            <person name="Lucena T."/>
        </authorList>
    </citation>
    <scope>NUCLEOTIDE SEQUENCE [LARGE SCALE GENOMIC DNA]</scope>
    <source>
        <strain evidence="3">CECT 8370</strain>
    </source>
</reference>
<name>A0A1X6ZTZ6_9RHOB</name>
<dbReference type="Proteomes" id="UP000194012">
    <property type="component" value="Unassembled WGS sequence"/>
</dbReference>
<sequence>MLERVVMMTQDDPRDTGSDAEADSEAASVTPEDCTRVVIDVVTREAFLEALKRATPPEDGFVVPLIRKPGPRTG</sequence>
<evidence type="ECO:0000313" key="2">
    <source>
        <dbReference type="EMBL" id="SLN61570.1"/>
    </source>
</evidence>
<evidence type="ECO:0000313" key="3">
    <source>
        <dbReference type="Proteomes" id="UP000194012"/>
    </source>
</evidence>
<keyword evidence="3" id="KW-1185">Reference proteome</keyword>
<proteinExistence type="predicted"/>
<evidence type="ECO:0000256" key="1">
    <source>
        <dbReference type="SAM" id="MobiDB-lite"/>
    </source>
</evidence>
<protein>
    <submittedName>
        <fullName evidence="2">Uncharacterized protein</fullName>
    </submittedName>
</protein>
<dbReference type="EMBL" id="FWFJ01000031">
    <property type="protein sequence ID" value="SLN61570.1"/>
    <property type="molecule type" value="Genomic_DNA"/>
</dbReference>
<organism evidence="2 3">
    <name type="scientific">Roseovarius gaetbuli</name>
    <dbReference type="NCBI Taxonomy" id="1356575"/>
    <lineage>
        <taxon>Bacteria</taxon>
        <taxon>Pseudomonadati</taxon>
        <taxon>Pseudomonadota</taxon>
        <taxon>Alphaproteobacteria</taxon>
        <taxon>Rhodobacterales</taxon>
        <taxon>Roseobacteraceae</taxon>
        <taxon>Roseovarius</taxon>
    </lineage>
</organism>
<gene>
    <name evidence="2" type="ORF">ROG8370_02837</name>
</gene>
<dbReference type="AlphaFoldDB" id="A0A1X6ZTZ6"/>